<dbReference type="Pfam" id="PF02632">
    <property type="entry name" value="BioY"/>
    <property type="match status" value="1"/>
</dbReference>
<evidence type="ECO:0000256" key="2">
    <source>
        <dbReference type="ARBA" id="ARBA00010692"/>
    </source>
</evidence>
<feature type="transmembrane region" description="Helical" evidence="9">
    <location>
        <begin position="165"/>
        <end position="182"/>
    </location>
</feature>
<keyword evidence="5 9" id="KW-0812">Transmembrane</keyword>
<feature type="transmembrane region" description="Helical" evidence="9">
    <location>
        <begin position="12"/>
        <end position="32"/>
    </location>
</feature>
<organism evidence="10 11">
    <name type="scientific">Luteococcus peritonei</name>
    <dbReference type="NCBI Taxonomy" id="88874"/>
    <lineage>
        <taxon>Bacteria</taxon>
        <taxon>Bacillati</taxon>
        <taxon>Actinomycetota</taxon>
        <taxon>Actinomycetes</taxon>
        <taxon>Propionibacteriales</taxon>
        <taxon>Propionibacteriaceae</taxon>
        <taxon>Luteococcus</taxon>
    </lineage>
</organism>
<gene>
    <name evidence="10" type="ORF">ACFSCS_08655</name>
</gene>
<evidence type="ECO:0000256" key="4">
    <source>
        <dbReference type="ARBA" id="ARBA00022475"/>
    </source>
</evidence>
<keyword evidence="6 9" id="KW-1133">Transmembrane helix</keyword>
<comment type="subcellular location">
    <subcellularLocation>
        <location evidence="1 8">Cell membrane</location>
        <topology evidence="1 8">Multi-pass membrane protein</topology>
    </subcellularLocation>
</comment>
<feature type="transmembrane region" description="Helical" evidence="9">
    <location>
        <begin position="122"/>
        <end position="145"/>
    </location>
</feature>
<feature type="transmembrane region" description="Helical" evidence="9">
    <location>
        <begin position="63"/>
        <end position="81"/>
    </location>
</feature>
<feature type="transmembrane region" description="Helical" evidence="9">
    <location>
        <begin position="87"/>
        <end position="110"/>
    </location>
</feature>
<evidence type="ECO:0000256" key="7">
    <source>
        <dbReference type="ARBA" id="ARBA00023136"/>
    </source>
</evidence>
<dbReference type="Proteomes" id="UP001597326">
    <property type="component" value="Unassembled WGS sequence"/>
</dbReference>
<protein>
    <recommendedName>
        <fullName evidence="8">Biotin transporter</fullName>
    </recommendedName>
</protein>
<dbReference type="RefSeq" id="WP_343873264.1">
    <property type="nucleotide sequence ID" value="NZ_BAAAIX010000015.1"/>
</dbReference>
<proteinExistence type="inferred from homology"/>
<keyword evidence="3 8" id="KW-0813">Transport</keyword>
<dbReference type="PANTHER" id="PTHR34295">
    <property type="entry name" value="BIOTIN TRANSPORTER BIOY"/>
    <property type="match status" value="1"/>
</dbReference>
<evidence type="ECO:0000256" key="1">
    <source>
        <dbReference type="ARBA" id="ARBA00004651"/>
    </source>
</evidence>
<dbReference type="PIRSF" id="PIRSF016661">
    <property type="entry name" value="BioY"/>
    <property type="match status" value="1"/>
</dbReference>
<evidence type="ECO:0000256" key="8">
    <source>
        <dbReference type="PIRNR" id="PIRNR016661"/>
    </source>
</evidence>
<comment type="caution">
    <text evidence="10">The sequence shown here is derived from an EMBL/GenBank/DDBJ whole genome shotgun (WGS) entry which is preliminary data.</text>
</comment>
<dbReference type="InterPro" id="IPR003784">
    <property type="entry name" value="BioY"/>
</dbReference>
<comment type="similarity">
    <text evidence="2 8">Belongs to the BioY family.</text>
</comment>
<feature type="transmembrane region" description="Helical" evidence="9">
    <location>
        <begin position="38"/>
        <end position="56"/>
    </location>
</feature>
<evidence type="ECO:0000256" key="9">
    <source>
        <dbReference type="SAM" id="Phobius"/>
    </source>
</evidence>
<accession>A0ABW4RX79</accession>
<evidence type="ECO:0000313" key="11">
    <source>
        <dbReference type="Proteomes" id="UP001597326"/>
    </source>
</evidence>
<name>A0ABW4RX79_9ACTN</name>
<reference evidence="11" key="1">
    <citation type="journal article" date="2019" name="Int. J. Syst. Evol. Microbiol.">
        <title>The Global Catalogue of Microorganisms (GCM) 10K type strain sequencing project: providing services to taxonomists for standard genome sequencing and annotation.</title>
        <authorList>
            <consortium name="The Broad Institute Genomics Platform"/>
            <consortium name="The Broad Institute Genome Sequencing Center for Infectious Disease"/>
            <person name="Wu L."/>
            <person name="Ma J."/>
        </authorList>
    </citation>
    <scope>NUCLEOTIDE SEQUENCE [LARGE SCALE GENOMIC DNA]</scope>
    <source>
        <strain evidence="11">CAIM 431</strain>
    </source>
</reference>
<evidence type="ECO:0000256" key="6">
    <source>
        <dbReference type="ARBA" id="ARBA00022989"/>
    </source>
</evidence>
<evidence type="ECO:0000256" key="5">
    <source>
        <dbReference type="ARBA" id="ARBA00022692"/>
    </source>
</evidence>
<keyword evidence="7 8" id="KW-0472">Membrane</keyword>
<keyword evidence="11" id="KW-1185">Reference proteome</keyword>
<evidence type="ECO:0000313" key="10">
    <source>
        <dbReference type="EMBL" id="MFD1890250.1"/>
    </source>
</evidence>
<evidence type="ECO:0000256" key="3">
    <source>
        <dbReference type="ARBA" id="ARBA00022448"/>
    </source>
</evidence>
<dbReference type="PANTHER" id="PTHR34295:SF4">
    <property type="entry name" value="BIOTIN TRANSPORTER BIOY-RELATED"/>
    <property type="match status" value="1"/>
</dbReference>
<dbReference type="EMBL" id="JBHUFZ010000018">
    <property type="protein sequence ID" value="MFD1890250.1"/>
    <property type="molecule type" value="Genomic_DNA"/>
</dbReference>
<sequence>MADAARPSRSRDLAMIAVFAGLMAALGLLPPIPIPLSPVPITAQSLGVMLAGSIIGARRGAGALLLFLALVAIGLPLLSGGRGGLGVFMGPSVGFLVGWVVCAWFIGLVTERLGAPYTLAKGLVANVLGGIVLLYVCGIAGVLVRTGMTLKAALLSNVPYLVGDAIKVVIASLVALGVHRAYPGLLASRRVGASR</sequence>
<dbReference type="Gene3D" id="1.10.1760.20">
    <property type="match status" value="1"/>
</dbReference>
<keyword evidence="4 8" id="KW-1003">Cell membrane</keyword>